<protein>
    <submittedName>
        <fullName evidence="1">Uncharacterized protein</fullName>
    </submittedName>
</protein>
<reference evidence="1" key="2">
    <citation type="journal article" date="2015" name="Data Brief">
        <title>Shoot transcriptome of the giant reed, Arundo donax.</title>
        <authorList>
            <person name="Barrero R.A."/>
            <person name="Guerrero F.D."/>
            <person name="Moolhuijzen P."/>
            <person name="Goolsby J.A."/>
            <person name="Tidwell J."/>
            <person name="Bellgard S.E."/>
            <person name="Bellgard M.I."/>
        </authorList>
    </citation>
    <scope>NUCLEOTIDE SEQUENCE</scope>
    <source>
        <tissue evidence="1">Shoot tissue taken approximately 20 cm above the soil surface</tissue>
    </source>
</reference>
<sequence>MALARRRRRGPLALRLRHRRRRGLWLPRAQDRRLLPHQGGPLRPAHRLQPVPCGRPHLVCGVPSQREHVGGHRLHISVSCS</sequence>
<evidence type="ECO:0000313" key="1">
    <source>
        <dbReference type="EMBL" id="JAD72880.1"/>
    </source>
</evidence>
<dbReference type="EMBL" id="GBRH01225015">
    <property type="protein sequence ID" value="JAD72880.1"/>
    <property type="molecule type" value="Transcribed_RNA"/>
</dbReference>
<name>A0A0A9CHL2_ARUDO</name>
<dbReference type="AlphaFoldDB" id="A0A0A9CHL2"/>
<proteinExistence type="predicted"/>
<reference evidence="1" key="1">
    <citation type="submission" date="2014-09" db="EMBL/GenBank/DDBJ databases">
        <authorList>
            <person name="Magalhaes I.L.F."/>
            <person name="Oliveira U."/>
            <person name="Santos F.R."/>
            <person name="Vidigal T.H.D.A."/>
            <person name="Brescovit A.D."/>
            <person name="Santos A.J."/>
        </authorList>
    </citation>
    <scope>NUCLEOTIDE SEQUENCE</scope>
    <source>
        <tissue evidence="1">Shoot tissue taken approximately 20 cm above the soil surface</tissue>
    </source>
</reference>
<organism evidence="1">
    <name type="scientific">Arundo donax</name>
    <name type="common">Giant reed</name>
    <name type="synonym">Donax arundinaceus</name>
    <dbReference type="NCBI Taxonomy" id="35708"/>
    <lineage>
        <taxon>Eukaryota</taxon>
        <taxon>Viridiplantae</taxon>
        <taxon>Streptophyta</taxon>
        <taxon>Embryophyta</taxon>
        <taxon>Tracheophyta</taxon>
        <taxon>Spermatophyta</taxon>
        <taxon>Magnoliopsida</taxon>
        <taxon>Liliopsida</taxon>
        <taxon>Poales</taxon>
        <taxon>Poaceae</taxon>
        <taxon>PACMAD clade</taxon>
        <taxon>Arundinoideae</taxon>
        <taxon>Arundineae</taxon>
        <taxon>Arundo</taxon>
    </lineage>
</organism>
<accession>A0A0A9CHL2</accession>